<dbReference type="Proteomes" id="UP000295008">
    <property type="component" value="Unassembled WGS sequence"/>
</dbReference>
<evidence type="ECO:0000313" key="4">
    <source>
        <dbReference type="Proteomes" id="UP000295008"/>
    </source>
</evidence>
<keyword evidence="4" id="KW-1185">Reference proteome</keyword>
<dbReference type="EMBL" id="SLUN01000007">
    <property type="protein sequence ID" value="TCL71590.1"/>
    <property type="molecule type" value="Genomic_DNA"/>
</dbReference>
<keyword evidence="2" id="KW-0812">Transmembrane</keyword>
<evidence type="ECO:0000313" key="3">
    <source>
        <dbReference type="EMBL" id="TCL71590.1"/>
    </source>
</evidence>
<dbReference type="AlphaFoldDB" id="A0A4R1RZB7"/>
<keyword evidence="2" id="KW-0472">Membrane</keyword>
<organism evidence="3 4">
    <name type="scientific">Hydrogenispora ethanolica</name>
    <dbReference type="NCBI Taxonomy" id="1082276"/>
    <lineage>
        <taxon>Bacteria</taxon>
        <taxon>Bacillati</taxon>
        <taxon>Bacillota</taxon>
        <taxon>Hydrogenispora</taxon>
    </lineage>
</organism>
<feature type="transmembrane region" description="Helical" evidence="2">
    <location>
        <begin position="37"/>
        <end position="55"/>
    </location>
</feature>
<keyword evidence="2" id="KW-1133">Transmembrane helix</keyword>
<feature type="region of interest" description="Disordered" evidence="1">
    <location>
        <begin position="60"/>
        <end position="87"/>
    </location>
</feature>
<proteinExistence type="predicted"/>
<comment type="caution">
    <text evidence="3">The sequence shown here is derived from an EMBL/GenBank/DDBJ whole genome shotgun (WGS) entry which is preliminary data.</text>
</comment>
<dbReference type="RefSeq" id="WP_132013736.1">
    <property type="nucleotide sequence ID" value="NZ_SLUN01000007.1"/>
</dbReference>
<accession>A0A4R1RZB7</accession>
<name>A0A4R1RZB7_HYDET</name>
<evidence type="ECO:0000256" key="1">
    <source>
        <dbReference type="SAM" id="MobiDB-lite"/>
    </source>
</evidence>
<protein>
    <submittedName>
        <fullName evidence="3">Uncharacterized protein</fullName>
    </submittedName>
</protein>
<gene>
    <name evidence="3" type="ORF">EDC14_100752</name>
</gene>
<sequence length="87" mass="9630">MWKLTRKQKHAVAFGIGLLFIAYGAMGAIFKLQLNKAVADQISFVLMMIAAMLLLGKDKTEPAKSEEQPVQESAVEAPEIEDHKSEQ</sequence>
<reference evidence="3 4" key="1">
    <citation type="submission" date="2019-03" db="EMBL/GenBank/DDBJ databases">
        <title>Genomic Encyclopedia of Type Strains, Phase IV (KMG-IV): sequencing the most valuable type-strain genomes for metagenomic binning, comparative biology and taxonomic classification.</title>
        <authorList>
            <person name="Goeker M."/>
        </authorList>
    </citation>
    <scope>NUCLEOTIDE SEQUENCE [LARGE SCALE GENOMIC DNA]</scope>
    <source>
        <strain evidence="3 4">LX-B</strain>
    </source>
</reference>
<evidence type="ECO:0000256" key="2">
    <source>
        <dbReference type="SAM" id="Phobius"/>
    </source>
</evidence>